<keyword evidence="4" id="KW-1185">Reference proteome</keyword>
<dbReference type="GO" id="GO:0003676">
    <property type="term" value="F:nucleic acid binding"/>
    <property type="evidence" value="ECO:0007669"/>
    <property type="project" value="InterPro"/>
</dbReference>
<dbReference type="InterPro" id="IPR002562">
    <property type="entry name" value="3'-5'_exonuclease_dom"/>
</dbReference>
<dbReference type="PANTHER" id="PTHR47765">
    <property type="entry name" value="3'-5' EXONUCLEASE DOMAIN-CONTAINING PROTEIN"/>
    <property type="match status" value="1"/>
</dbReference>
<sequence length="860" mass="98303">MMNLKTLWSQCKKCQALYNMLQTQFSRVHQPFEKVLVMVRQSPGYNPSKQMSLALTVMEQFSLWTKNMGPNVYDSLNPKLKHEAFQVASRQRNWNLSVLIVEVYQLVQDKELLLPHINNMLKLHMYKEACEWVLALNLEDRFGIKEFLVPLILLDKWNVVDSFLKKCPKHNLKLIKFLDDMIGRGNTGYEMTSVADELNVPDVKYSTFAKFGQYKTLVKMVKKLRAIHNVSDEETPNCAIRHGISSINFLIYRRYSEASISKEAFREMVLDNIKNRNSEVIQHLISKLCAAGDPKEAIHWMTFYQIPFDELSPGAQDCISVYKEEEDLEEYPSTQECSSYQGLELPCYSSASSNESEEVDAPAEDAWWADKSTSSFAHEDARGYLQLAIPRSKVHMIDSESQFEALIELADRHKIIGLDCEWKPTMVGKMFTSLSLLQIATRDNVFLLDVPQLNKYSHLWTEFSSVCLANPQVIKVGFGLSSDLKMMATLPCGGAQFGSNCGYLDLMVLWTRLTKDYHIDLPFEELGEEYGNGLNRLVAMCLGQPLNKTEQFSNWDSRPLRETQILYAALDAYCLLDVYSTIYEKCLRYGIPIDDIVVELMTSSGSTKSKKSKNSKGIGIQPVGKPHNTEPFQPASVRSFKFVCSSGMGRLALKLRRCGIDTETLPNHLTHQELISCMENLEDNKILLVKSTIYNAIKDKCPPVDRVYVINSKHPNTQMTDIWTYFNIIVTKEDLLTRCQLCNSEDLFTVSDTEIGHQLNAQSPMTGMPAGEEYDHDDDLDGWSYEPYTDDYYHSSQPSFEPQLPREWRTYKNKVINLKKIPDTVPSSVSQFIICNDCGDICWDEEYFDVILGTHFAGSQ</sequence>
<feature type="domain" description="3'-5' exonuclease" evidence="2">
    <location>
        <begin position="394"/>
        <end position="587"/>
    </location>
</feature>
<evidence type="ECO:0000313" key="4">
    <source>
        <dbReference type="Proteomes" id="UP000466442"/>
    </source>
</evidence>
<dbReference type="EMBL" id="WIXP02000012">
    <property type="protein sequence ID" value="KAF6202072.1"/>
    <property type="molecule type" value="Genomic_DNA"/>
</dbReference>
<dbReference type="Gene3D" id="3.30.420.10">
    <property type="entry name" value="Ribonuclease H-like superfamily/Ribonuclease H"/>
    <property type="match status" value="1"/>
</dbReference>
<dbReference type="PANTHER" id="PTHR47765:SF2">
    <property type="entry name" value="EXONUCLEASE MUT-7 HOMOLOG"/>
    <property type="match status" value="1"/>
</dbReference>
<dbReference type="Proteomes" id="UP000466442">
    <property type="component" value="Linkage Group LG12"/>
</dbReference>
<protein>
    <recommendedName>
        <fullName evidence="2">3'-5' exonuclease domain-containing protein</fullName>
    </recommendedName>
</protein>
<evidence type="ECO:0000313" key="3">
    <source>
        <dbReference type="EMBL" id="KAF6202072.1"/>
    </source>
</evidence>
<dbReference type="Pfam" id="PF01927">
    <property type="entry name" value="Mut7-C"/>
    <property type="match status" value="1"/>
</dbReference>
<dbReference type="Pfam" id="PF01612">
    <property type="entry name" value="DNA_pol_A_exo1"/>
    <property type="match status" value="1"/>
</dbReference>
<dbReference type="SMART" id="SM00474">
    <property type="entry name" value="35EXOc"/>
    <property type="match status" value="1"/>
</dbReference>
<dbReference type="OrthoDB" id="18193at2759"/>
<organism evidence="3 4">
    <name type="scientific">Apolygus lucorum</name>
    <name type="common">Small green plant bug</name>
    <name type="synonym">Lygocoris lucorum</name>
    <dbReference type="NCBI Taxonomy" id="248454"/>
    <lineage>
        <taxon>Eukaryota</taxon>
        <taxon>Metazoa</taxon>
        <taxon>Ecdysozoa</taxon>
        <taxon>Arthropoda</taxon>
        <taxon>Hexapoda</taxon>
        <taxon>Insecta</taxon>
        <taxon>Pterygota</taxon>
        <taxon>Neoptera</taxon>
        <taxon>Paraneoptera</taxon>
        <taxon>Hemiptera</taxon>
        <taxon>Heteroptera</taxon>
        <taxon>Panheteroptera</taxon>
        <taxon>Cimicomorpha</taxon>
        <taxon>Miridae</taxon>
        <taxon>Mirini</taxon>
        <taxon>Apolygus</taxon>
    </lineage>
</organism>
<dbReference type="AlphaFoldDB" id="A0A8S9WZA1"/>
<dbReference type="GO" id="GO:0006139">
    <property type="term" value="P:nucleobase-containing compound metabolic process"/>
    <property type="evidence" value="ECO:0007669"/>
    <property type="project" value="InterPro"/>
</dbReference>
<gene>
    <name evidence="3" type="ORF">GE061_004469</name>
</gene>
<comment type="caution">
    <text evidence="3">The sequence shown here is derived from an EMBL/GenBank/DDBJ whole genome shotgun (WGS) entry which is preliminary data.</text>
</comment>
<dbReference type="InterPro" id="IPR052408">
    <property type="entry name" value="Exonuclease_MUT-7-like"/>
</dbReference>
<dbReference type="InterPro" id="IPR002782">
    <property type="entry name" value="Mut7-C_RNAse_dom"/>
</dbReference>
<dbReference type="SUPFAM" id="SSF53098">
    <property type="entry name" value="Ribonuclease H-like"/>
    <property type="match status" value="1"/>
</dbReference>
<evidence type="ECO:0000256" key="1">
    <source>
        <dbReference type="SAM" id="MobiDB-lite"/>
    </source>
</evidence>
<feature type="region of interest" description="Disordered" evidence="1">
    <location>
        <begin position="606"/>
        <end position="631"/>
    </location>
</feature>
<evidence type="ECO:0000259" key="2">
    <source>
        <dbReference type="SMART" id="SM00474"/>
    </source>
</evidence>
<dbReference type="GO" id="GO:0008408">
    <property type="term" value="F:3'-5' exonuclease activity"/>
    <property type="evidence" value="ECO:0007669"/>
    <property type="project" value="InterPro"/>
</dbReference>
<proteinExistence type="predicted"/>
<name>A0A8S9WZA1_APOLU</name>
<dbReference type="InterPro" id="IPR012337">
    <property type="entry name" value="RNaseH-like_sf"/>
</dbReference>
<reference evidence="3" key="1">
    <citation type="journal article" date="2021" name="Mol. Ecol. Resour.">
        <title>Apolygus lucorum genome provides insights into omnivorousness and mesophyll feeding.</title>
        <authorList>
            <person name="Liu Y."/>
            <person name="Liu H."/>
            <person name="Wang H."/>
            <person name="Huang T."/>
            <person name="Liu B."/>
            <person name="Yang B."/>
            <person name="Yin L."/>
            <person name="Li B."/>
            <person name="Zhang Y."/>
            <person name="Zhang S."/>
            <person name="Jiang F."/>
            <person name="Zhang X."/>
            <person name="Ren Y."/>
            <person name="Wang B."/>
            <person name="Wang S."/>
            <person name="Lu Y."/>
            <person name="Wu K."/>
            <person name="Fan W."/>
            <person name="Wang G."/>
        </authorList>
    </citation>
    <scope>NUCLEOTIDE SEQUENCE</scope>
    <source>
        <strain evidence="3">12Hb</strain>
    </source>
</reference>
<accession>A0A8S9WZA1</accession>
<dbReference type="InterPro" id="IPR036397">
    <property type="entry name" value="RNaseH_sf"/>
</dbReference>